<dbReference type="PANTHER" id="PTHR12542">
    <property type="entry name" value="EXOCYST COMPLEX PROTEIN EXO70"/>
    <property type="match status" value="1"/>
</dbReference>
<evidence type="ECO:0000256" key="1">
    <source>
        <dbReference type="ARBA" id="ARBA00006756"/>
    </source>
</evidence>
<accession>F2U6D0</accession>
<feature type="region of interest" description="Disordered" evidence="6">
    <location>
        <begin position="245"/>
        <end position="270"/>
    </location>
</feature>
<dbReference type="GO" id="GO:0000145">
    <property type="term" value="C:exocyst"/>
    <property type="evidence" value="ECO:0007669"/>
    <property type="project" value="InterPro"/>
</dbReference>
<dbReference type="Pfam" id="PF20669">
    <property type="entry name" value="Exo70_N"/>
    <property type="match status" value="1"/>
</dbReference>
<dbReference type="GO" id="GO:0005546">
    <property type="term" value="F:phosphatidylinositol-4,5-bisphosphate binding"/>
    <property type="evidence" value="ECO:0007669"/>
    <property type="project" value="InterPro"/>
</dbReference>
<dbReference type="STRING" id="946362.F2U6D0"/>
<dbReference type="KEGG" id="sre:PTSG_03709"/>
<dbReference type="InParanoid" id="F2U6D0"/>
<comment type="similarity">
    <text evidence="1 4">Belongs to the EXO70 family.</text>
</comment>
<dbReference type="InterPro" id="IPR004140">
    <property type="entry name" value="Exo70"/>
</dbReference>
<comment type="function">
    <text evidence="4">Component of the exocyst complex.</text>
</comment>
<dbReference type="GO" id="GO:0006887">
    <property type="term" value="P:exocytosis"/>
    <property type="evidence" value="ECO:0007669"/>
    <property type="project" value="UniProtKB-KW"/>
</dbReference>
<keyword evidence="4" id="KW-0653">Protein transport</keyword>
<dbReference type="RefSeq" id="XP_004995435.1">
    <property type="nucleotide sequence ID" value="XM_004995378.1"/>
</dbReference>
<organism evidence="9">
    <name type="scientific">Salpingoeca rosetta (strain ATCC 50818 / BSB-021)</name>
    <dbReference type="NCBI Taxonomy" id="946362"/>
    <lineage>
        <taxon>Eukaryota</taxon>
        <taxon>Choanoflagellata</taxon>
        <taxon>Craspedida</taxon>
        <taxon>Salpingoecidae</taxon>
        <taxon>Salpingoeca</taxon>
    </lineage>
</organism>
<dbReference type="OrthoDB" id="1922221at2759"/>
<dbReference type="SUPFAM" id="SSF74788">
    <property type="entry name" value="Cullin repeat-like"/>
    <property type="match status" value="1"/>
</dbReference>
<proteinExistence type="inferred from homology"/>
<dbReference type="InterPro" id="IPR016159">
    <property type="entry name" value="Cullin_repeat-like_dom_sf"/>
</dbReference>
<name>F2U6D0_SALR5</name>
<evidence type="ECO:0000256" key="3">
    <source>
        <dbReference type="ARBA" id="ARBA00022483"/>
    </source>
</evidence>
<dbReference type="eggNOG" id="KOG2344">
    <property type="taxonomic scope" value="Eukaryota"/>
</dbReference>
<evidence type="ECO:0000256" key="2">
    <source>
        <dbReference type="ARBA" id="ARBA00022448"/>
    </source>
</evidence>
<feature type="domain" description="Exocyst complex subunit Exo70 C-terminal" evidence="7">
    <location>
        <begin position="335"/>
        <end position="691"/>
    </location>
</feature>
<dbReference type="Pfam" id="PF03081">
    <property type="entry name" value="Exo70_C"/>
    <property type="match status" value="1"/>
</dbReference>
<reference evidence="8" key="1">
    <citation type="submission" date="2009-08" db="EMBL/GenBank/DDBJ databases">
        <title>Annotation of Salpingoeca rosetta.</title>
        <authorList>
            <consortium name="The Broad Institute Genome Sequencing Platform"/>
            <person name="Russ C."/>
            <person name="Cuomo C."/>
            <person name="Burger G."/>
            <person name="Gray M.W."/>
            <person name="Holland P.W.H."/>
            <person name="King N."/>
            <person name="Lang F.B.F."/>
            <person name="Roger A.J."/>
            <person name="Ruiz-Trillo I."/>
            <person name="Young S.K."/>
            <person name="Zeng Q."/>
            <person name="Gargeya S."/>
            <person name="Alvarado L."/>
            <person name="Berlin A."/>
            <person name="Chapman S.B."/>
            <person name="Chen Z."/>
            <person name="Freedman E."/>
            <person name="Gellesch M."/>
            <person name="Goldberg J."/>
            <person name="Griggs A."/>
            <person name="Gujja S."/>
            <person name="Heilman E."/>
            <person name="Heiman D."/>
            <person name="Howarth C."/>
            <person name="Mehta T."/>
            <person name="Neiman D."/>
            <person name="Pearson M."/>
            <person name="Roberts A."/>
            <person name="Saif S."/>
            <person name="Shea T."/>
            <person name="Shenoy N."/>
            <person name="Sisk P."/>
            <person name="Stolte C."/>
            <person name="Sykes S."/>
            <person name="White J."/>
            <person name="Yandava C."/>
            <person name="Haas B."/>
            <person name="Nusbaum C."/>
            <person name="Birren B."/>
        </authorList>
    </citation>
    <scope>NUCLEOTIDE SEQUENCE [LARGE SCALE GENOMIC DNA]</scope>
    <source>
        <strain evidence="8">ATCC 50818</strain>
    </source>
</reference>
<keyword evidence="9" id="KW-1185">Reference proteome</keyword>
<keyword evidence="5" id="KW-0175">Coiled coil</keyword>
<evidence type="ECO:0000313" key="9">
    <source>
        <dbReference type="Proteomes" id="UP000007799"/>
    </source>
</evidence>
<dbReference type="FunCoup" id="F2U6D0">
    <property type="interactions" value="1336"/>
</dbReference>
<feature type="coiled-coil region" evidence="5">
    <location>
        <begin position="16"/>
        <end position="50"/>
    </location>
</feature>
<keyword evidence="3 4" id="KW-0268">Exocytosis</keyword>
<dbReference type="PANTHER" id="PTHR12542:SF41">
    <property type="entry name" value="EXOCYST COMPLEX COMPONENT 7"/>
    <property type="match status" value="1"/>
</dbReference>
<dbReference type="GO" id="GO:0015031">
    <property type="term" value="P:protein transport"/>
    <property type="evidence" value="ECO:0007669"/>
    <property type="project" value="UniProtKB-KW"/>
</dbReference>
<evidence type="ECO:0000256" key="5">
    <source>
        <dbReference type="SAM" id="Coils"/>
    </source>
</evidence>
<evidence type="ECO:0000313" key="8">
    <source>
        <dbReference type="EMBL" id="EGD83071.1"/>
    </source>
</evidence>
<dbReference type="InterPro" id="IPR046364">
    <property type="entry name" value="Exo70_C"/>
</dbReference>
<evidence type="ECO:0000256" key="6">
    <source>
        <dbReference type="SAM" id="MobiDB-lite"/>
    </source>
</evidence>
<gene>
    <name evidence="8" type="ORF">PTSG_03709</name>
</gene>
<evidence type="ECO:0000259" key="7">
    <source>
        <dbReference type="Pfam" id="PF03081"/>
    </source>
</evidence>
<dbReference type="Gene3D" id="1.20.1280.170">
    <property type="entry name" value="Exocyst complex component Exo70"/>
    <property type="match status" value="1"/>
</dbReference>
<sequence>MSAEFERRNDGVADLRHKTQQRLKHDEEKLRFYQENVKNLSQATDRMENLLSSFLQRLEDLQHSIEPVYEETSVLTRARDNIEQVSELLSGVERYYRLAHVAQKRLDRGPSYELEEYIDTVKEMDEAIAYFEDNNANNPELSRLRTMRKRSHDALIQEYGEVLERYSLPLEEAEILALIDSQTQLRLAAVPPHEAPEVHTSLSTETITTLKTLAEWMIITSTHADECVDITARVRRVPMELTLAGLAPDNRPSTPAGRSRQGLAGTPARAAKKVQGVLHRTSSLLRKSRVDSIRRHSQIMGSPGRATQPDADRTATDAYEKGTEPLLEFLDVCLACLRHEHATLCAFLPRRYCARVLSDVCDQTLDTLLLKLRKLTTATGMQSSQHQYFSTLAAFDVLRRLHALAPYFVAVFDATDTSEHRRRFFQAQLDLAAVVRAVLLGFQDSVSSDPPAHKLPEDGTVHELTSRSIKFVVSVMEYHEAAASVLAHKQSANADRGMHWIAGTEAKVTLTNWLSSVLTALKDNLELKARTYEDPTILNVFLMNNYAYIVSALKGNVFETHVTEETLRELVVHFEELVETAKDLYLKTTWETLLGALKVEAVSTPLSKRERDMIKERYTTFNTELERIQALQQEFAIPSQALREELTQTNLDTVLPRFVAFNNAYSTSGFSQKNPHKYLRFSPDDVERMLKALLGGDDMA</sequence>
<dbReference type="AlphaFoldDB" id="F2U6D0"/>
<dbReference type="GeneID" id="16076016"/>
<protein>
    <recommendedName>
        <fullName evidence="4">Exocyst subunit Exo70 family protein</fullName>
    </recommendedName>
</protein>
<dbReference type="Proteomes" id="UP000007799">
    <property type="component" value="Unassembled WGS sequence"/>
</dbReference>
<evidence type="ECO:0000256" key="4">
    <source>
        <dbReference type="RuleBase" id="RU365026"/>
    </source>
</evidence>
<keyword evidence="2 4" id="KW-0813">Transport</keyword>
<dbReference type="OMA" id="SNTIWFL"/>
<dbReference type="EMBL" id="GL832962">
    <property type="protein sequence ID" value="EGD83071.1"/>
    <property type="molecule type" value="Genomic_DNA"/>
</dbReference>